<organism evidence="1 2">
    <name type="scientific">Haloarcula terrestris</name>
    <dbReference type="NCBI Taxonomy" id="2950533"/>
    <lineage>
        <taxon>Archaea</taxon>
        <taxon>Methanobacteriati</taxon>
        <taxon>Methanobacteriota</taxon>
        <taxon>Stenosarchaea group</taxon>
        <taxon>Halobacteria</taxon>
        <taxon>Halobacteriales</taxon>
        <taxon>Haloarculaceae</taxon>
        <taxon>Haloarcula</taxon>
    </lineage>
</organism>
<dbReference type="Proteomes" id="UP001253439">
    <property type="component" value="Unassembled WGS sequence"/>
</dbReference>
<dbReference type="EMBL" id="JAMQOM010000002">
    <property type="protein sequence ID" value="MDS0220878.1"/>
    <property type="molecule type" value="Genomic_DNA"/>
</dbReference>
<keyword evidence="2" id="KW-1185">Reference proteome</keyword>
<protein>
    <submittedName>
        <fullName evidence="1">Uncharacterized protein</fullName>
    </submittedName>
</protein>
<proteinExistence type="predicted"/>
<gene>
    <name evidence="1" type="ORF">NDI54_05855</name>
</gene>
<evidence type="ECO:0000313" key="2">
    <source>
        <dbReference type="Proteomes" id="UP001253439"/>
    </source>
</evidence>
<dbReference type="AlphaFoldDB" id="A0AAE4JFY7"/>
<reference evidence="1 2" key="1">
    <citation type="submission" date="2022-06" db="EMBL/GenBank/DDBJ databases">
        <title>Haloarcula sp. a new haloarchaeum isolate from saline soil.</title>
        <authorList>
            <person name="Strakova D."/>
            <person name="Galisteo C."/>
            <person name="Sanchez-Porro C."/>
            <person name="Ventosa A."/>
        </authorList>
    </citation>
    <scope>NUCLEOTIDE SEQUENCE [LARGE SCALE GENOMIC DNA]</scope>
    <source>
        <strain evidence="1 2">S1AR25-5A</strain>
    </source>
</reference>
<comment type="caution">
    <text evidence="1">The sequence shown here is derived from an EMBL/GenBank/DDBJ whole genome shotgun (WGS) entry which is preliminary data.</text>
</comment>
<evidence type="ECO:0000313" key="1">
    <source>
        <dbReference type="EMBL" id="MDS0220878.1"/>
    </source>
</evidence>
<dbReference type="RefSeq" id="WP_310895545.1">
    <property type="nucleotide sequence ID" value="NZ_JAMQOM010000002.1"/>
</dbReference>
<name>A0AAE4JFY7_9EURY</name>
<accession>A0AAE4JFY7</accession>
<sequence>MSLPARPGPAVDAEEWSIHHRLFYRLVVGAPGSRTADLQLLYDAVAPVAYRGTTISKCDSRRWRRKLLNDLQDAGVVVSDETPRGWIWRPTVDAVDEALLARAPDTVEAEQ</sequence>